<keyword evidence="3" id="KW-1185">Reference proteome</keyword>
<name>A0A9P0EZE2_BEMTA</name>
<protein>
    <submittedName>
        <fullName evidence="2">Uncharacterized protein</fullName>
    </submittedName>
</protein>
<evidence type="ECO:0000256" key="1">
    <source>
        <dbReference type="SAM" id="MobiDB-lite"/>
    </source>
</evidence>
<reference evidence="2" key="1">
    <citation type="submission" date="2021-12" db="EMBL/GenBank/DDBJ databases">
        <authorList>
            <person name="King R."/>
        </authorList>
    </citation>
    <scope>NUCLEOTIDE SEQUENCE</scope>
</reference>
<feature type="region of interest" description="Disordered" evidence="1">
    <location>
        <begin position="1"/>
        <end position="69"/>
    </location>
</feature>
<accession>A0A9P0EZE2</accession>
<dbReference type="AlphaFoldDB" id="A0A9P0EZE2"/>
<feature type="compositionally biased region" description="Polar residues" evidence="1">
    <location>
        <begin position="10"/>
        <end position="25"/>
    </location>
</feature>
<dbReference type="InterPro" id="IPR012674">
    <property type="entry name" value="Calycin"/>
</dbReference>
<dbReference type="Proteomes" id="UP001152759">
    <property type="component" value="Chromosome 2"/>
</dbReference>
<dbReference type="SUPFAM" id="SSF50814">
    <property type="entry name" value="Lipocalins"/>
    <property type="match status" value="1"/>
</dbReference>
<sequence>MELTKDGDTYTLTSKSTFKDTTTNFKLGEEFDEETPDGPQRQVRHHAGGQQAHPDPEGRQGHQDRIDCG</sequence>
<gene>
    <name evidence="2" type="ORF">BEMITA_LOCUS4709</name>
</gene>
<evidence type="ECO:0000313" key="2">
    <source>
        <dbReference type="EMBL" id="CAH0385486.1"/>
    </source>
</evidence>
<evidence type="ECO:0000313" key="3">
    <source>
        <dbReference type="Proteomes" id="UP001152759"/>
    </source>
</evidence>
<dbReference type="EMBL" id="OU963863">
    <property type="protein sequence ID" value="CAH0385486.1"/>
    <property type="molecule type" value="Genomic_DNA"/>
</dbReference>
<dbReference type="Gene3D" id="2.40.128.20">
    <property type="match status" value="1"/>
</dbReference>
<proteinExistence type="predicted"/>
<organism evidence="2 3">
    <name type="scientific">Bemisia tabaci</name>
    <name type="common">Sweetpotato whitefly</name>
    <name type="synonym">Aleurodes tabaci</name>
    <dbReference type="NCBI Taxonomy" id="7038"/>
    <lineage>
        <taxon>Eukaryota</taxon>
        <taxon>Metazoa</taxon>
        <taxon>Ecdysozoa</taxon>
        <taxon>Arthropoda</taxon>
        <taxon>Hexapoda</taxon>
        <taxon>Insecta</taxon>
        <taxon>Pterygota</taxon>
        <taxon>Neoptera</taxon>
        <taxon>Paraneoptera</taxon>
        <taxon>Hemiptera</taxon>
        <taxon>Sternorrhyncha</taxon>
        <taxon>Aleyrodoidea</taxon>
        <taxon>Aleyrodidae</taxon>
        <taxon>Aleyrodinae</taxon>
        <taxon>Bemisia</taxon>
    </lineage>
</organism>
<feature type="compositionally biased region" description="Basic and acidic residues" evidence="1">
    <location>
        <begin position="54"/>
        <end position="69"/>
    </location>
</feature>